<dbReference type="PANTHER" id="PTHR12110:SF53">
    <property type="entry name" value="BLR5974 PROTEIN"/>
    <property type="match status" value="1"/>
</dbReference>
<dbReference type="EMBL" id="LC066375">
    <property type="protein sequence ID" value="BAT27584.1"/>
    <property type="molecule type" value="Genomic_DNA"/>
</dbReference>
<evidence type="ECO:0000313" key="2">
    <source>
        <dbReference type="EMBL" id="BAT27584.1"/>
    </source>
</evidence>
<dbReference type="PANTHER" id="PTHR12110">
    <property type="entry name" value="HYDROXYPYRUVATE ISOMERASE"/>
    <property type="match status" value="1"/>
</dbReference>
<feature type="domain" description="Xylose isomerase-like TIM barrel" evidence="1">
    <location>
        <begin position="22"/>
        <end position="222"/>
    </location>
</feature>
<sequence length="279" mass="29183">MRPVAVSTALFDGYDLQAAIGEIAAAGATFVEPAFIRGYIDFAEDAFLPPQSSRLAGWIGQAGLRVMAVSAHCDLAAHDAVDMLRRRIAMAAELGAPVLITNTGAAAERVRICAVLDGALAACADSGVTLALENPGHGEGDLIGTGADGAALVAALDSPWLRLNYDVGNVLTYSEGRLAPDEGDLRQALPAIAHLHLKDALPADGHWRYTAIGDGAIDYAALWPDIPATLPVAIELPLRLRRAVGAAPQREPTPLPLPELREALARSLRFVRGLDAAPA</sequence>
<dbReference type="SUPFAM" id="SSF51658">
    <property type="entry name" value="Xylose isomerase-like"/>
    <property type="match status" value="1"/>
</dbReference>
<dbReference type="Pfam" id="PF01261">
    <property type="entry name" value="AP_endonuc_2"/>
    <property type="match status" value="1"/>
</dbReference>
<dbReference type="OrthoDB" id="7914296at2"/>
<dbReference type="GO" id="GO:0016853">
    <property type="term" value="F:isomerase activity"/>
    <property type="evidence" value="ECO:0007669"/>
    <property type="project" value="UniProtKB-KW"/>
</dbReference>
<proteinExistence type="predicted"/>
<evidence type="ECO:0000259" key="1">
    <source>
        <dbReference type="Pfam" id="PF01261"/>
    </source>
</evidence>
<dbReference type="InterPro" id="IPR050312">
    <property type="entry name" value="IolE/XylAMocC-like"/>
</dbReference>
<name>A0A0P0Z0Z6_9HYPH</name>
<dbReference type="Gene3D" id="3.20.20.150">
    <property type="entry name" value="Divalent-metal-dependent TIM barrel enzymes"/>
    <property type="match status" value="1"/>
</dbReference>
<reference evidence="2" key="1">
    <citation type="journal article" date="2015" name="Proc. Natl. Acad. Sci. U.S.A.">
        <title>Bacterial clade with the ribosomal RNA operon on a small plasmid rather than the chromosome.</title>
        <authorList>
            <person name="Anda M."/>
            <person name="Ohtsubo Y."/>
            <person name="Okubo T."/>
            <person name="Sugawara M."/>
            <person name="Nagata Y."/>
            <person name="Tsuda M."/>
            <person name="Minamisawa K."/>
            <person name="Mitsui H."/>
        </authorList>
    </citation>
    <scope>NUCLEOTIDE SEQUENCE</scope>
    <source>
        <strain evidence="2">JCM 14755</strain>
    </source>
</reference>
<protein>
    <submittedName>
        <fullName evidence="2">Sugar phosphate isomerase/epimerase</fullName>
    </submittedName>
</protein>
<accession>A0A0P0Z0Z6</accession>
<dbReference type="RefSeq" id="WP_062226635.1">
    <property type="nucleotide sequence ID" value="NZ_BBWR01000003.1"/>
</dbReference>
<organism evidence="2">
    <name type="scientific">Aureimonas frigidaquae</name>
    <dbReference type="NCBI Taxonomy" id="424757"/>
    <lineage>
        <taxon>Bacteria</taxon>
        <taxon>Pseudomonadati</taxon>
        <taxon>Pseudomonadota</taxon>
        <taxon>Alphaproteobacteria</taxon>
        <taxon>Hyphomicrobiales</taxon>
        <taxon>Aurantimonadaceae</taxon>
        <taxon>Aureimonas</taxon>
    </lineage>
</organism>
<keyword evidence="2" id="KW-0413">Isomerase</keyword>
<dbReference type="InterPro" id="IPR036237">
    <property type="entry name" value="Xyl_isomerase-like_sf"/>
</dbReference>
<dbReference type="InterPro" id="IPR013022">
    <property type="entry name" value="Xyl_isomerase-like_TIM-brl"/>
</dbReference>
<dbReference type="AlphaFoldDB" id="A0A0P0Z0Z6"/>